<dbReference type="RefSeq" id="WP_184474984.1">
    <property type="nucleotide sequence ID" value="NZ_JACHOV010000004.1"/>
</dbReference>
<accession>A0A840HS09</accession>
<keyword evidence="2" id="KW-1185">Reference proteome</keyword>
<dbReference type="Proteomes" id="UP000575068">
    <property type="component" value="Unassembled WGS sequence"/>
</dbReference>
<comment type="caution">
    <text evidence="1">The sequence shown here is derived from an EMBL/GenBank/DDBJ whole genome shotgun (WGS) entry which is preliminary data.</text>
</comment>
<name>A0A840HS09_9SPHN</name>
<dbReference type="AlphaFoldDB" id="A0A840HS09"/>
<organism evidence="1 2">
    <name type="scientific">Rhizorhapis suberifaciens</name>
    <name type="common">corky root of lettuce</name>
    <dbReference type="NCBI Taxonomy" id="13656"/>
    <lineage>
        <taxon>Bacteria</taxon>
        <taxon>Pseudomonadati</taxon>
        <taxon>Pseudomonadota</taxon>
        <taxon>Alphaproteobacteria</taxon>
        <taxon>Sphingomonadales</taxon>
        <taxon>Sphingomonadaceae</taxon>
        <taxon>Rhizorhapis</taxon>
    </lineage>
</organism>
<sequence length="48" mass="5136">MAAFLKSELFRNFLGGFALGAVLVFTFGGDEPAQQFRNGPEAAARLDS</sequence>
<evidence type="ECO:0000313" key="1">
    <source>
        <dbReference type="EMBL" id="MBB4640932.1"/>
    </source>
</evidence>
<reference evidence="1 2" key="1">
    <citation type="submission" date="2020-08" db="EMBL/GenBank/DDBJ databases">
        <title>Genomic Encyclopedia of Type Strains, Phase IV (KMG-IV): sequencing the most valuable type-strain genomes for metagenomic binning, comparative biology and taxonomic classification.</title>
        <authorList>
            <person name="Goeker M."/>
        </authorList>
    </citation>
    <scope>NUCLEOTIDE SEQUENCE [LARGE SCALE GENOMIC DNA]</scope>
    <source>
        <strain evidence="1 2">DSM 7465</strain>
    </source>
</reference>
<protein>
    <submittedName>
        <fullName evidence="1">Uncharacterized protein</fullName>
    </submittedName>
</protein>
<dbReference type="EMBL" id="JACHOV010000004">
    <property type="protein sequence ID" value="MBB4640932.1"/>
    <property type="molecule type" value="Genomic_DNA"/>
</dbReference>
<gene>
    <name evidence="1" type="ORF">HNQ99_001236</name>
</gene>
<evidence type="ECO:0000313" key="2">
    <source>
        <dbReference type="Proteomes" id="UP000575068"/>
    </source>
</evidence>
<proteinExistence type="predicted"/>